<proteinExistence type="predicted"/>
<dbReference type="AlphaFoldDB" id="A0A1M7KD64"/>
<evidence type="ECO:0000256" key="1">
    <source>
        <dbReference type="ARBA" id="ARBA00023002"/>
    </source>
</evidence>
<dbReference type="SUPFAM" id="SSF54373">
    <property type="entry name" value="FAD-linked reductases, C-terminal domain"/>
    <property type="match status" value="1"/>
</dbReference>
<reference evidence="3 4" key="1">
    <citation type="submission" date="2016-11" db="EMBL/GenBank/DDBJ databases">
        <authorList>
            <person name="Varghese N."/>
            <person name="Submissions S."/>
        </authorList>
    </citation>
    <scope>NUCLEOTIDE SEQUENCE [LARGE SCALE GENOMIC DNA]</scope>
    <source>
        <strain evidence="3 4">DSM 28249</strain>
    </source>
</reference>
<feature type="domain" description="FAD dependent oxidoreductase" evidence="2">
    <location>
        <begin position="6"/>
        <end position="394"/>
    </location>
</feature>
<dbReference type="InterPro" id="IPR006076">
    <property type="entry name" value="FAD-dep_OxRdtase"/>
</dbReference>
<gene>
    <name evidence="3" type="ORF">SAMN05443432_11082</name>
</gene>
<name>A0A1M7KD64_9RHOB</name>
<evidence type="ECO:0000259" key="2">
    <source>
        <dbReference type="Pfam" id="PF01266"/>
    </source>
</evidence>
<dbReference type="InterPro" id="IPR036188">
    <property type="entry name" value="FAD/NAD-bd_sf"/>
</dbReference>
<dbReference type="GO" id="GO:0005737">
    <property type="term" value="C:cytoplasm"/>
    <property type="evidence" value="ECO:0007669"/>
    <property type="project" value="TreeGrafter"/>
</dbReference>
<evidence type="ECO:0000313" key="3">
    <source>
        <dbReference type="EMBL" id="SHM63192.1"/>
    </source>
</evidence>
<dbReference type="RefSeq" id="WP_149780637.1">
    <property type="nucleotide sequence ID" value="NZ_FRCB01000010.1"/>
</dbReference>
<dbReference type="PANTHER" id="PTHR13847:SF289">
    <property type="entry name" value="GLYCINE OXIDASE"/>
    <property type="match status" value="1"/>
</dbReference>
<dbReference type="GO" id="GO:0016491">
    <property type="term" value="F:oxidoreductase activity"/>
    <property type="evidence" value="ECO:0007669"/>
    <property type="project" value="UniProtKB-KW"/>
</dbReference>
<keyword evidence="1" id="KW-0560">Oxidoreductase</keyword>
<keyword evidence="4" id="KW-1185">Reference proteome</keyword>
<protein>
    <submittedName>
        <fullName evidence="3">D-amino-acid dehydrogenase</fullName>
    </submittedName>
</protein>
<dbReference type="PANTHER" id="PTHR13847">
    <property type="entry name" value="SARCOSINE DEHYDROGENASE-RELATED"/>
    <property type="match status" value="1"/>
</dbReference>
<organism evidence="3 4">
    <name type="scientific">Roseovarius litoreus</name>
    <dbReference type="NCBI Taxonomy" id="1155722"/>
    <lineage>
        <taxon>Bacteria</taxon>
        <taxon>Pseudomonadati</taxon>
        <taxon>Pseudomonadota</taxon>
        <taxon>Alphaproteobacteria</taxon>
        <taxon>Rhodobacterales</taxon>
        <taxon>Roseobacteraceae</taxon>
        <taxon>Roseovarius</taxon>
    </lineage>
</organism>
<accession>A0A1M7KD64</accession>
<dbReference type="Gene3D" id="3.50.50.60">
    <property type="entry name" value="FAD/NAD(P)-binding domain"/>
    <property type="match status" value="3"/>
</dbReference>
<dbReference type="EMBL" id="FRCB01000010">
    <property type="protein sequence ID" value="SHM63192.1"/>
    <property type="molecule type" value="Genomic_DNA"/>
</dbReference>
<dbReference type="Pfam" id="PF01266">
    <property type="entry name" value="DAO"/>
    <property type="match status" value="1"/>
</dbReference>
<dbReference type="SUPFAM" id="SSF51905">
    <property type="entry name" value="FAD/NAD(P)-binding domain"/>
    <property type="match status" value="1"/>
</dbReference>
<evidence type="ECO:0000313" key="4">
    <source>
        <dbReference type="Proteomes" id="UP000322545"/>
    </source>
</evidence>
<dbReference type="Proteomes" id="UP000322545">
    <property type="component" value="Unassembled WGS sequence"/>
</dbReference>
<sequence length="418" mass="45106">MTTPRKIIVIGAGICGLSSAIWLRRAGHDVTLVDRDGPGAGASYGNAGLLAQWAMVPVNTPDLLTTGLKYLVNPNSPLFMQWGYLPRLAPWLARFVGNANPRDCRRMIDALIPIVTDSVDQHIALTRGTRAAKWVISSDFGYAYPSRKAFDADAFAWGIKREVGMIPTLHEGPQVQEIEPMLGPSVGCLAVLKGHGHIADPGAYMADLAEVLRDEGGQYLQREIKDITLTDGRITGVETDQGPMPCDHAVLAAGIWSKPLMRKLGIKVHLEAERGYHLHFVNPSQMPRHPLMISAGKFAVNPMATGLRCAGTVELGGIEKGPSAAPLKLIRSHVNKVFPDLRADHVEEWMGFRPSTPDSLPLVGELGGTGVFAAFGHQHVGLTAGPKTGRIIAGLIDGQRPNMDLAPYDANRFHASAR</sequence>